<dbReference type="Pfam" id="PF04945">
    <property type="entry name" value="YHS"/>
    <property type="match status" value="1"/>
</dbReference>
<dbReference type="EMBL" id="LNQE01001260">
    <property type="protein sequence ID" value="KUG19761.1"/>
    <property type="molecule type" value="Genomic_DNA"/>
</dbReference>
<keyword evidence="3" id="KW-0808">Transferase</keyword>
<dbReference type="InterPro" id="IPR000811">
    <property type="entry name" value="Glyco_trans_35"/>
</dbReference>
<keyword evidence="3" id="KW-0328">Glycosyltransferase</keyword>
<protein>
    <submittedName>
        <fullName evidence="3">Glycogen phosphorylase</fullName>
        <ecNumber evidence="3">2.4.1.1</ecNumber>
    </submittedName>
</protein>
<feature type="domain" description="TRASH" evidence="2">
    <location>
        <begin position="5"/>
        <end position="43"/>
    </location>
</feature>
<reference evidence="3" key="1">
    <citation type="journal article" date="2015" name="Proc. Natl. Acad. Sci. U.S.A.">
        <title>Networks of energetic and metabolic interactions define dynamics in microbial communities.</title>
        <authorList>
            <person name="Embree M."/>
            <person name="Liu J.K."/>
            <person name="Al-Bassam M.M."/>
            <person name="Zengler K."/>
        </authorList>
    </citation>
    <scope>NUCLEOTIDE SEQUENCE</scope>
</reference>
<dbReference type="SUPFAM" id="SSF53756">
    <property type="entry name" value="UDP-Glycosyltransferase/glycogen phosphorylase"/>
    <property type="match status" value="1"/>
</dbReference>
<dbReference type="PANTHER" id="PTHR42655">
    <property type="entry name" value="GLYCOGEN PHOSPHORYLASE"/>
    <property type="match status" value="1"/>
</dbReference>
<proteinExistence type="inferred from homology"/>
<dbReference type="GO" id="GO:0030170">
    <property type="term" value="F:pyridoxal phosphate binding"/>
    <property type="evidence" value="ECO:0007669"/>
    <property type="project" value="InterPro"/>
</dbReference>
<dbReference type="GO" id="GO:0005975">
    <property type="term" value="P:carbohydrate metabolic process"/>
    <property type="evidence" value="ECO:0007669"/>
    <property type="project" value="InterPro"/>
</dbReference>
<dbReference type="InterPro" id="IPR011017">
    <property type="entry name" value="TRASH_dom"/>
</dbReference>
<dbReference type="InterPro" id="IPR007029">
    <property type="entry name" value="YHS_dom"/>
</dbReference>
<dbReference type="PANTHER" id="PTHR42655:SF1">
    <property type="entry name" value="GLYCOGEN PHOSPHORYLASE"/>
    <property type="match status" value="1"/>
</dbReference>
<dbReference type="NCBIfam" id="TIGR02094">
    <property type="entry name" value="more_P_ylases"/>
    <property type="match status" value="1"/>
</dbReference>
<evidence type="ECO:0000259" key="2">
    <source>
        <dbReference type="SMART" id="SM00746"/>
    </source>
</evidence>
<dbReference type="GO" id="GO:0008184">
    <property type="term" value="F:glycogen phosphorylase activity"/>
    <property type="evidence" value="ECO:0007669"/>
    <property type="project" value="InterPro"/>
</dbReference>
<dbReference type="AlphaFoldDB" id="A0A0W8FG57"/>
<sequence>MKAIDPICGMPIETETAAFSADIRGETYYFCSEQHMHTFLNGSWIAYFSMEVGLKSNIPTYSGGLGVLAGDTIRSSADLRIPLVAVTLVSRKGYLKQRITDEGEQQGYPDEWRPEEYTRLLPETVTVQIEGRDVIVQAWYHDHWSLSGGLVPVLFLDTDHDGNERADRRITDVLYGGDSRYRLKQAIVLGIGGVKMLDALKFRITKYHMNEGYSSLLTLELLRRNGFDADRTRETCVFTTHTPVSAAFATYAYDDALSALTFPADELRRYGGQDRLNLTLLALNLSKYVNGVGKTHREYSRKLFPGYYIRGITNGVHPYTWACPPFREVFDRYIPGWANEPELLVRVDKIPHDVIQDAHIMAKRALIDEINEQNGAGLDLGTLTIGFARRMTAYKRAVLLFSDLERLREIADQKPLQLVFSGKAHPEDAGGRELIREIHRYRAELAGEIEVVYLPNYSMDLAGRLTSGVDLWLNTPLPPFEASGTSGMKAAINGVVNFSVLDGWWREGCIEGVTGWAIGPDPGEPMSERERREREIRDLYSKLEYVIGPLFYGMKDTWTDLMKNSVGKVAYYFNSHVMMRRYATEAYL</sequence>
<dbReference type="Pfam" id="PF00343">
    <property type="entry name" value="Phosphorylase"/>
    <property type="match status" value="1"/>
</dbReference>
<organism evidence="3">
    <name type="scientific">hydrocarbon metagenome</name>
    <dbReference type="NCBI Taxonomy" id="938273"/>
    <lineage>
        <taxon>unclassified sequences</taxon>
        <taxon>metagenomes</taxon>
        <taxon>ecological metagenomes</taxon>
    </lineage>
</organism>
<dbReference type="EC" id="2.4.1.1" evidence="3"/>
<evidence type="ECO:0000313" key="3">
    <source>
        <dbReference type="EMBL" id="KUG19761.1"/>
    </source>
</evidence>
<name>A0A0W8FG57_9ZZZZ</name>
<accession>A0A0W8FG57</accession>
<comment type="similarity">
    <text evidence="1">Belongs to the glycogen phosphorylase family.</text>
</comment>
<gene>
    <name evidence="3" type="ORF">ASZ90_010512</name>
</gene>
<dbReference type="PIRSF" id="PIRSF000460">
    <property type="entry name" value="Pprylas_GlgP"/>
    <property type="match status" value="1"/>
</dbReference>
<comment type="caution">
    <text evidence="3">The sequence shown here is derived from an EMBL/GenBank/DDBJ whole genome shotgun (WGS) entry which is preliminary data.</text>
</comment>
<evidence type="ECO:0000256" key="1">
    <source>
        <dbReference type="ARBA" id="ARBA00006047"/>
    </source>
</evidence>
<dbReference type="InterPro" id="IPR052182">
    <property type="entry name" value="Glycogen/Maltodextrin_Phosph"/>
</dbReference>
<dbReference type="Gene3D" id="3.40.50.2000">
    <property type="entry name" value="Glycogen Phosphorylase B"/>
    <property type="match status" value="3"/>
</dbReference>
<dbReference type="InterPro" id="IPR011834">
    <property type="entry name" value="Agluc_phsphrylas"/>
</dbReference>
<dbReference type="SMART" id="SM00746">
    <property type="entry name" value="TRASH"/>
    <property type="match status" value="1"/>
</dbReference>